<protein>
    <recommendedName>
        <fullName evidence="3">Aminoglycoside phosphotransferase domain-containing protein</fullName>
    </recommendedName>
</protein>
<dbReference type="PANTHER" id="PTHR21310">
    <property type="entry name" value="AMINOGLYCOSIDE PHOSPHOTRANSFERASE-RELATED-RELATED"/>
    <property type="match status" value="1"/>
</dbReference>
<dbReference type="AlphaFoldDB" id="A0A9P5TS81"/>
<organism evidence="1 2">
    <name type="scientific">Gymnopilus junonius</name>
    <name type="common">Spectacular rustgill mushroom</name>
    <name type="synonym">Gymnopilus spectabilis subsp. junonius</name>
    <dbReference type="NCBI Taxonomy" id="109634"/>
    <lineage>
        <taxon>Eukaryota</taxon>
        <taxon>Fungi</taxon>
        <taxon>Dikarya</taxon>
        <taxon>Basidiomycota</taxon>
        <taxon>Agaricomycotina</taxon>
        <taxon>Agaricomycetes</taxon>
        <taxon>Agaricomycetidae</taxon>
        <taxon>Agaricales</taxon>
        <taxon>Agaricineae</taxon>
        <taxon>Hymenogastraceae</taxon>
        <taxon>Gymnopilus</taxon>
    </lineage>
</organism>
<evidence type="ECO:0000313" key="1">
    <source>
        <dbReference type="EMBL" id="KAF8910906.1"/>
    </source>
</evidence>
<proteinExistence type="predicted"/>
<sequence length="410" mass="47294">MNTCHHVKYLDKSRDIQPLYWRLIRSNIRYASGIPCPIHHLHLQLARTLLQVDASHWGKHMYGAYNLVRFLHLHDPNNTILVVRVPLRSEDNMTAKHDYALSKRIASEVATVKYIETYTNIPVPHIFLHSAHVEGNAEGVLLSSLWNNMEDNKRRETGSRRRLVTTAYANAANYWLAYTNAYLQDICDADFGGDPGFKIYEYFQMWFMRSIIPALYDPSMDAHNIMITDIDTATPQISAVIDWEMSCAEFSSVYAYYPLFIVNHPFRNVDESLRKRNVQDQATFNELLAEAEHSRKPPDGVPGLSSIGSHGYPTYLFYQIVYDPDMSTALYPLIFAYIYSDDEEFSLDYYSAWERFEKESKIWLEACQVLGEGVVGSKIKTSEFKDLVVKHLDSFDEEGNVRAWLASLNI</sequence>
<evidence type="ECO:0008006" key="3">
    <source>
        <dbReference type="Google" id="ProtNLM"/>
    </source>
</evidence>
<dbReference type="OrthoDB" id="2906425at2759"/>
<name>A0A9P5TS81_GYMJU</name>
<gene>
    <name evidence="1" type="ORF">CPB84DRAFT_1812458</name>
</gene>
<reference evidence="1" key="1">
    <citation type="submission" date="2020-11" db="EMBL/GenBank/DDBJ databases">
        <authorList>
            <consortium name="DOE Joint Genome Institute"/>
            <person name="Ahrendt S."/>
            <person name="Riley R."/>
            <person name="Andreopoulos W."/>
            <person name="LaButti K."/>
            <person name="Pangilinan J."/>
            <person name="Ruiz-duenas F.J."/>
            <person name="Barrasa J.M."/>
            <person name="Sanchez-Garcia M."/>
            <person name="Camarero S."/>
            <person name="Miyauchi S."/>
            <person name="Serrano A."/>
            <person name="Linde D."/>
            <person name="Babiker R."/>
            <person name="Drula E."/>
            <person name="Ayuso-Fernandez I."/>
            <person name="Pacheco R."/>
            <person name="Padilla G."/>
            <person name="Ferreira P."/>
            <person name="Barriuso J."/>
            <person name="Kellner H."/>
            <person name="Castanera R."/>
            <person name="Alfaro M."/>
            <person name="Ramirez L."/>
            <person name="Pisabarro A.G."/>
            <person name="Kuo A."/>
            <person name="Tritt A."/>
            <person name="Lipzen A."/>
            <person name="He G."/>
            <person name="Yan M."/>
            <person name="Ng V."/>
            <person name="Cullen D."/>
            <person name="Martin F."/>
            <person name="Rosso M.-N."/>
            <person name="Henrissat B."/>
            <person name="Hibbett D."/>
            <person name="Martinez A.T."/>
            <person name="Grigoriev I.V."/>
        </authorList>
    </citation>
    <scope>NUCLEOTIDE SEQUENCE</scope>
    <source>
        <strain evidence="1">AH 44721</strain>
    </source>
</reference>
<comment type="caution">
    <text evidence="1">The sequence shown here is derived from an EMBL/GenBank/DDBJ whole genome shotgun (WGS) entry which is preliminary data.</text>
</comment>
<dbReference type="Proteomes" id="UP000724874">
    <property type="component" value="Unassembled WGS sequence"/>
</dbReference>
<keyword evidence="2" id="KW-1185">Reference proteome</keyword>
<evidence type="ECO:0000313" key="2">
    <source>
        <dbReference type="Proteomes" id="UP000724874"/>
    </source>
</evidence>
<dbReference type="PANTHER" id="PTHR21310:SF15">
    <property type="entry name" value="AMINOGLYCOSIDE PHOSPHOTRANSFERASE DOMAIN-CONTAINING PROTEIN"/>
    <property type="match status" value="1"/>
</dbReference>
<dbReference type="InterPro" id="IPR051678">
    <property type="entry name" value="AGP_Transferase"/>
</dbReference>
<accession>A0A9P5TS81</accession>
<dbReference type="EMBL" id="JADNYJ010000005">
    <property type="protein sequence ID" value="KAF8910906.1"/>
    <property type="molecule type" value="Genomic_DNA"/>
</dbReference>